<dbReference type="RefSeq" id="WP_358361385.1">
    <property type="nucleotide sequence ID" value="NZ_JBEZFP010000117.1"/>
</dbReference>
<dbReference type="PANTHER" id="PTHR21240:SF28">
    <property type="entry name" value="ISO-OROTATE DECARBOXYLASE (EUROFUNG)"/>
    <property type="match status" value="1"/>
</dbReference>
<dbReference type="Proteomes" id="UP001551482">
    <property type="component" value="Unassembled WGS sequence"/>
</dbReference>
<keyword evidence="1" id="KW-0456">Lyase</keyword>
<evidence type="ECO:0000256" key="1">
    <source>
        <dbReference type="ARBA" id="ARBA00023239"/>
    </source>
</evidence>
<proteinExistence type="predicted"/>
<dbReference type="Pfam" id="PF04909">
    <property type="entry name" value="Amidohydro_2"/>
    <property type="match status" value="1"/>
</dbReference>
<comment type="caution">
    <text evidence="3">The sequence shown here is derived from an EMBL/GenBank/DDBJ whole genome shotgun (WGS) entry which is preliminary data.</text>
</comment>
<protein>
    <submittedName>
        <fullName evidence="3">Amidohydrolase family protein</fullName>
    </submittedName>
</protein>
<evidence type="ECO:0000259" key="2">
    <source>
        <dbReference type="Pfam" id="PF04909"/>
    </source>
</evidence>
<feature type="domain" description="Amidohydrolase-related" evidence="2">
    <location>
        <begin position="5"/>
        <end position="384"/>
    </location>
</feature>
<name>A0ABV3DR85_9ACTN</name>
<dbReference type="InterPro" id="IPR032465">
    <property type="entry name" value="ACMSD"/>
</dbReference>
<accession>A0ABV3DR85</accession>
<organism evidence="3 4">
    <name type="scientific">Streptodolium elevatio</name>
    <dbReference type="NCBI Taxonomy" id="3157996"/>
    <lineage>
        <taxon>Bacteria</taxon>
        <taxon>Bacillati</taxon>
        <taxon>Actinomycetota</taxon>
        <taxon>Actinomycetes</taxon>
        <taxon>Kitasatosporales</taxon>
        <taxon>Streptomycetaceae</taxon>
        <taxon>Streptodolium</taxon>
    </lineage>
</organism>
<reference evidence="3 4" key="1">
    <citation type="submission" date="2024-06" db="EMBL/GenBank/DDBJ databases">
        <title>The Natural Products Discovery Center: Release of the First 8490 Sequenced Strains for Exploring Actinobacteria Biosynthetic Diversity.</title>
        <authorList>
            <person name="Kalkreuter E."/>
            <person name="Kautsar S.A."/>
            <person name="Yang D."/>
            <person name="Bader C.D."/>
            <person name="Teijaro C.N."/>
            <person name="Fluegel L."/>
            <person name="Davis C.M."/>
            <person name="Simpson J.R."/>
            <person name="Lauterbach L."/>
            <person name="Steele A.D."/>
            <person name="Gui C."/>
            <person name="Meng S."/>
            <person name="Li G."/>
            <person name="Viehrig K."/>
            <person name="Ye F."/>
            <person name="Su P."/>
            <person name="Kiefer A.F."/>
            <person name="Nichols A."/>
            <person name="Cepeda A.J."/>
            <person name="Yan W."/>
            <person name="Fan B."/>
            <person name="Jiang Y."/>
            <person name="Adhikari A."/>
            <person name="Zheng C.-J."/>
            <person name="Schuster L."/>
            <person name="Cowan T.M."/>
            <person name="Smanski M.J."/>
            <person name="Chevrette M.G."/>
            <person name="De Carvalho L.P.S."/>
            <person name="Shen B."/>
        </authorList>
    </citation>
    <scope>NUCLEOTIDE SEQUENCE [LARGE SCALE GENOMIC DNA]</scope>
    <source>
        <strain evidence="3 4">NPDC048946</strain>
    </source>
</reference>
<dbReference type="EMBL" id="JBEZFP010000117">
    <property type="protein sequence ID" value="MEU8138272.1"/>
    <property type="molecule type" value="Genomic_DNA"/>
</dbReference>
<dbReference type="Gene3D" id="3.20.20.140">
    <property type="entry name" value="Metal-dependent hydrolases"/>
    <property type="match status" value="1"/>
</dbReference>
<evidence type="ECO:0000313" key="3">
    <source>
        <dbReference type="EMBL" id="MEU8138272.1"/>
    </source>
</evidence>
<dbReference type="InterPro" id="IPR032466">
    <property type="entry name" value="Metal_Hydrolase"/>
</dbReference>
<gene>
    <name evidence="3" type="ORF">AB0C36_32805</name>
</gene>
<dbReference type="PANTHER" id="PTHR21240">
    <property type="entry name" value="2-AMINO-3-CARBOXYLMUCONATE-6-SEMIALDEHYDE DECARBOXYLASE"/>
    <property type="match status" value="1"/>
</dbReference>
<sequence>MAVIDVDAHFEPARDWLAQFPKLRERLPAFLPDDDPEFAPNTPEHFAYAAFPLRQTAARERRIPVSDMTTPFMRAIFPDERPADFTIGGHSQWQEVDPAARVRLLDQQGIAVQNILSGLGMVYMSLIRDTELGKLAVSSLNTHMAASTSDHRDRLLPVAMLRYDDLEWSIAELRRMRELGSRAFFVTTEAMGGVPLFHGDYDRFWSAAEDLGMVAILHVGLANAVFDPGYANTTDPSVLSRIATGQTHQMGEVFLNAMVFGGVFERHPKLTALICELGVGWVPYTVAGMDSRATAESAVFLHEYKLPLKPSEYVRRNVRVTPLPNQGQLPFELFERLPGVAVFSSDMPHFEGNLTPVEFYEKELAGTPADIRDGFLAGNIAESYARMGDPLVLPTA</sequence>
<keyword evidence="4" id="KW-1185">Reference proteome</keyword>
<dbReference type="SUPFAM" id="SSF51556">
    <property type="entry name" value="Metallo-dependent hydrolases"/>
    <property type="match status" value="1"/>
</dbReference>
<dbReference type="InterPro" id="IPR006680">
    <property type="entry name" value="Amidohydro-rel"/>
</dbReference>
<evidence type="ECO:0000313" key="4">
    <source>
        <dbReference type="Proteomes" id="UP001551482"/>
    </source>
</evidence>